<dbReference type="Gene3D" id="2.60.120.200">
    <property type="match status" value="1"/>
</dbReference>
<evidence type="ECO:0000256" key="2">
    <source>
        <dbReference type="ARBA" id="ARBA00023295"/>
    </source>
</evidence>
<accession>A0A843W8H4</accession>
<keyword evidence="2" id="KW-0326">Glycosidase</keyword>
<dbReference type="Pfam" id="PF00722">
    <property type="entry name" value="Glyco_hydro_16"/>
    <property type="match status" value="1"/>
</dbReference>
<dbReference type="EMBL" id="NMUH01003002">
    <property type="protein sequence ID" value="MQM03258.1"/>
    <property type="molecule type" value="Genomic_DNA"/>
</dbReference>
<sequence length="199" mass="22247">MVKEEMSLVVQGPRVARTALLQHSSSPGCSPRGRATQVKLWFDPTKDFHTYSILWNQQHILIPIRDFRNNETRGVAYPKNQTMRIYSSLWNADDWDTQGSLVKTEWSKNPFVASYRNVANACVTTGAPSAALLTNPCLRLSEQCLVEPGAECHQPKVVEVGAEEPHDLQLLHGHETLPTGRSPGMQGRLGIAEQDKKFL</sequence>
<comment type="caution">
    <text evidence="4">The sequence shown here is derived from an EMBL/GenBank/DDBJ whole genome shotgun (WGS) entry which is preliminary data.</text>
</comment>
<dbReference type="Proteomes" id="UP000652761">
    <property type="component" value="Unassembled WGS sequence"/>
</dbReference>
<dbReference type="InterPro" id="IPR013320">
    <property type="entry name" value="ConA-like_dom_sf"/>
</dbReference>
<name>A0A843W8H4_COLES</name>
<evidence type="ECO:0000256" key="1">
    <source>
        <dbReference type="ARBA" id="ARBA00022801"/>
    </source>
</evidence>
<gene>
    <name evidence="4" type="ORF">Taro_036041</name>
</gene>
<evidence type="ECO:0000259" key="3">
    <source>
        <dbReference type="PROSITE" id="PS51762"/>
    </source>
</evidence>
<proteinExistence type="predicted"/>
<dbReference type="AlphaFoldDB" id="A0A843W8H4"/>
<keyword evidence="1" id="KW-0378">Hydrolase</keyword>
<dbReference type="InterPro" id="IPR044791">
    <property type="entry name" value="Beta-glucanase/XTH"/>
</dbReference>
<dbReference type="PROSITE" id="PS51762">
    <property type="entry name" value="GH16_2"/>
    <property type="match status" value="1"/>
</dbReference>
<evidence type="ECO:0000313" key="5">
    <source>
        <dbReference type="Proteomes" id="UP000652761"/>
    </source>
</evidence>
<dbReference type="PANTHER" id="PTHR31062">
    <property type="entry name" value="XYLOGLUCAN ENDOTRANSGLUCOSYLASE/HYDROLASE PROTEIN 8-RELATED"/>
    <property type="match status" value="1"/>
</dbReference>
<organism evidence="4 5">
    <name type="scientific">Colocasia esculenta</name>
    <name type="common">Wild taro</name>
    <name type="synonym">Arum esculentum</name>
    <dbReference type="NCBI Taxonomy" id="4460"/>
    <lineage>
        <taxon>Eukaryota</taxon>
        <taxon>Viridiplantae</taxon>
        <taxon>Streptophyta</taxon>
        <taxon>Embryophyta</taxon>
        <taxon>Tracheophyta</taxon>
        <taxon>Spermatophyta</taxon>
        <taxon>Magnoliopsida</taxon>
        <taxon>Liliopsida</taxon>
        <taxon>Araceae</taxon>
        <taxon>Aroideae</taxon>
        <taxon>Colocasieae</taxon>
        <taxon>Colocasia</taxon>
    </lineage>
</organism>
<dbReference type="GO" id="GO:0004553">
    <property type="term" value="F:hydrolase activity, hydrolyzing O-glycosyl compounds"/>
    <property type="evidence" value="ECO:0007669"/>
    <property type="project" value="InterPro"/>
</dbReference>
<reference evidence="4" key="1">
    <citation type="submission" date="2017-07" db="EMBL/GenBank/DDBJ databases">
        <title>Taro Niue Genome Assembly and Annotation.</title>
        <authorList>
            <person name="Atibalentja N."/>
            <person name="Keating K."/>
            <person name="Fields C.J."/>
        </authorList>
    </citation>
    <scope>NUCLEOTIDE SEQUENCE</scope>
    <source>
        <strain evidence="4">Niue_2</strain>
        <tissue evidence="4">Leaf</tissue>
    </source>
</reference>
<keyword evidence="5" id="KW-1185">Reference proteome</keyword>
<dbReference type="OrthoDB" id="4781at2759"/>
<protein>
    <recommendedName>
        <fullName evidence="3">GH16 domain-containing protein</fullName>
    </recommendedName>
</protein>
<dbReference type="SUPFAM" id="SSF49899">
    <property type="entry name" value="Concanavalin A-like lectins/glucanases"/>
    <property type="match status" value="1"/>
</dbReference>
<evidence type="ECO:0000313" key="4">
    <source>
        <dbReference type="EMBL" id="MQM03258.1"/>
    </source>
</evidence>
<dbReference type="InterPro" id="IPR000757">
    <property type="entry name" value="Beta-glucanase-like"/>
</dbReference>
<dbReference type="GO" id="GO:0005975">
    <property type="term" value="P:carbohydrate metabolic process"/>
    <property type="evidence" value="ECO:0007669"/>
    <property type="project" value="InterPro"/>
</dbReference>
<feature type="domain" description="GH16" evidence="3">
    <location>
        <begin position="1"/>
        <end position="115"/>
    </location>
</feature>